<dbReference type="InterPro" id="IPR036388">
    <property type="entry name" value="WH-like_DNA-bd_sf"/>
</dbReference>
<evidence type="ECO:0000256" key="2">
    <source>
        <dbReference type="ARBA" id="ARBA00023125"/>
    </source>
</evidence>
<dbReference type="Proteomes" id="UP000620874">
    <property type="component" value="Unassembled WGS sequence"/>
</dbReference>
<dbReference type="InterPro" id="IPR036390">
    <property type="entry name" value="WH_DNA-bd_sf"/>
</dbReference>
<evidence type="ECO:0000256" key="3">
    <source>
        <dbReference type="ARBA" id="ARBA00023163"/>
    </source>
</evidence>
<dbReference type="Pfam" id="PF01047">
    <property type="entry name" value="MarR"/>
    <property type="match status" value="1"/>
</dbReference>
<sequence>MEKESAAFRELMLQLFRTRMTFRRAVQRALKKTEAGITFEMLQVLRCLWEEQGISQQVLAERIAKGKAALSNLIMNLEKKNYVYRLESSSDRRNKQVFLSEEGSLFYKRISIALDAIYESAGVAIGLEKVESMSADLKLTGDVLEKV</sequence>
<evidence type="ECO:0000313" key="5">
    <source>
        <dbReference type="EMBL" id="MBD8041723.1"/>
    </source>
</evidence>
<protein>
    <submittedName>
        <fullName evidence="5">MarR family transcriptional regulator</fullName>
    </submittedName>
</protein>
<feature type="domain" description="HTH marR-type" evidence="4">
    <location>
        <begin position="8"/>
        <end position="147"/>
    </location>
</feature>
<dbReference type="RefSeq" id="WP_191765129.1">
    <property type="nucleotide sequence ID" value="NZ_JACSPP010000065.1"/>
</dbReference>
<name>A0ABR8YC41_9BACT</name>
<keyword evidence="1" id="KW-0805">Transcription regulation</keyword>
<keyword evidence="6" id="KW-1185">Reference proteome</keyword>
<dbReference type="PRINTS" id="PR00598">
    <property type="entry name" value="HTHMARR"/>
</dbReference>
<evidence type="ECO:0000313" key="6">
    <source>
        <dbReference type="Proteomes" id="UP000620874"/>
    </source>
</evidence>
<evidence type="ECO:0000256" key="1">
    <source>
        <dbReference type="ARBA" id="ARBA00023015"/>
    </source>
</evidence>
<dbReference type="PANTHER" id="PTHR42756:SF1">
    <property type="entry name" value="TRANSCRIPTIONAL REPRESSOR OF EMRAB OPERON"/>
    <property type="match status" value="1"/>
</dbReference>
<comment type="caution">
    <text evidence="5">The sequence shown here is derived from an EMBL/GenBank/DDBJ whole genome shotgun (WGS) entry which is preliminary data.</text>
</comment>
<organism evidence="5 6">
    <name type="scientific">Phocaeicola intestinalis</name>
    <dbReference type="NCBI Taxonomy" id="2762212"/>
    <lineage>
        <taxon>Bacteria</taxon>
        <taxon>Pseudomonadati</taxon>
        <taxon>Bacteroidota</taxon>
        <taxon>Bacteroidia</taxon>
        <taxon>Bacteroidales</taxon>
        <taxon>Bacteroidaceae</taxon>
        <taxon>Phocaeicola</taxon>
    </lineage>
</organism>
<accession>A0ABR8YC41</accession>
<keyword evidence="2" id="KW-0238">DNA-binding</keyword>
<dbReference type="InterPro" id="IPR000835">
    <property type="entry name" value="HTH_MarR-typ"/>
</dbReference>
<dbReference type="SMART" id="SM00347">
    <property type="entry name" value="HTH_MARR"/>
    <property type="match status" value="1"/>
</dbReference>
<keyword evidence="3" id="KW-0804">Transcription</keyword>
<gene>
    <name evidence="5" type="ORF">H9625_15005</name>
</gene>
<proteinExistence type="predicted"/>
<dbReference type="SUPFAM" id="SSF46785">
    <property type="entry name" value="Winged helix' DNA-binding domain"/>
    <property type="match status" value="1"/>
</dbReference>
<reference evidence="5 6" key="1">
    <citation type="submission" date="2020-08" db="EMBL/GenBank/DDBJ databases">
        <title>A Genomic Blueprint of the Chicken Gut Microbiome.</title>
        <authorList>
            <person name="Gilroy R."/>
            <person name="Ravi A."/>
            <person name="Getino M."/>
            <person name="Pursley I."/>
            <person name="Horton D.L."/>
            <person name="Alikhan N.-F."/>
            <person name="Baker D."/>
            <person name="Gharbi K."/>
            <person name="Hall N."/>
            <person name="Watson M."/>
            <person name="Adriaenssens E.M."/>
            <person name="Foster-Nyarko E."/>
            <person name="Jarju S."/>
            <person name="Secka A."/>
            <person name="Antonio M."/>
            <person name="Oren A."/>
            <person name="Chaudhuri R."/>
            <person name="La Ragione R.M."/>
            <person name="Hildebrand F."/>
            <person name="Pallen M.J."/>
        </authorList>
    </citation>
    <scope>NUCLEOTIDE SEQUENCE [LARGE SCALE GENOMIC DNA]</scope>
    <source>
        <strain evidence="5 6">Sa1CVN1</strain>
    </source>
</reference>
<evidence type="ECO:0000259" key="4">
    <source>
        <dbReference type="PROSITE" id="PS50995"/>
    </source>
</evidence>
<dbReference type="PANTHER" id="PTHR42756">
    <property type="entry name" value="TRANSCRIPTIONAL REGULATOR, MARR"/>
    <property type="match status" value="1"/>
</dbReference>
<dbReference type="Gene3D" id="1.10.10.10">
    <property type="entry name" value="Winged helix-like DNA-binding domain superfamily/Winged helix DNA-binding domain"/>
    <property type="match status" value="1"/>
</dbReference>
<dbReference type="PROSITE" id="PS50995">
    <property type="entry name" value="HTH_MARR_2"/>
    <property type="match status" value="1"/>
</dbReference>
<dbReference type="EMBL" id="JACSPP010000065">
    <property type="protein sequence ID" value="MBD8041723.1"/>
    <property type="molecule type" value="Genomic_DNA"/>
</dbReference>